<accession>A0ABW7JFR4</accession>
<dbReference type="EMBL" id="JBIHSE010000005">
    <property type="protein sequence ID" value="MFH0274994.1"/>
    <property type="molecule type" value="Genomic_DNA"/>
</dbReference>
<keyword evidence="1" id="KW-0812">Transmembrane</keyword>
<feature type="transmembrane region" description="Helical" evidence="1">
    <location>
        <begin position="40"/>
        <end position="58"/>
    </location>
</feature>
<comment type="caution">
    <text evidence="2">The sequence shown here is derived from an EMBL/GenBank/DDBJ whole genome shotgun (WGS) entry which is preliminary data.</text>
</comment>
<organism evidence="2 3">
    <name type="scientific">Vibrio jasicida</name>
    <dbReference type="NCBI Taxonomy" id="766224"/>
    <lineage>
        <taxon>Bacteria</taxon>
        <taxon>Pseudomonadati</taxon>
        <taxon>Pseudomonadota</taxon>
        <taxon>Gammaproteobacteria</taxon>
        <taxon>Vibrionales</taxon>
        <taxon>Vibrionaceae</taxon>
        <taxon>Vibrio</taxon>
    </lineage>
</organism>
<feature type="transmembrane region" description="Helical" evidence="1">
    <location>
        <begin position="105"/>
        <end position="123"/>
    </location>
</feature>
<protein>
    <recommendedName>
        <fullName evidence="4">DUF4383 domain-containing protein</fullName>
    </recommendedName>
</protein>
<sequence length="127" mass="14693">MGKHKQQYWVWVTVGGLGLYFLLLANGFKQWVGIPFDVTVEMLNIHTIAFALLVFILFHNPLAEYLLPISGVFFYLGFVPVLHYLAIFYDTEALISEPWWSTTRFHVAAGLVILIIGYAVVIYRRRR</sequence>
<reference evidence="2 3" key="1">
    <citation type="submission" date="2024-10" db="EMBL/GenBank/DDBJ databases">
        <authorList>
            <person name="Yibar A."/>
            <person name="Saticioglu I.B."/>
            <person name="Duman M."/>
            <person name="Ajmi N."/>
            <person name="Gurler F."/>
            <person name="Ay H."/>
            <person name="Onuk E."/>
            <person name="Guler S."/>
            <person name="Romalde J.L."/>
        </authorList>
    </citation>
    <scope>NUCLEOTIDE SEQUENCE [LARGE SCALE GENOMIC DNA]</scope>
    <source>
        <strain evidence="2 3">1-TCBS-A</strain>
    </source>
</reference>
<evidence type="ECO:0000313" key="3">
    <source>
        <dbReference type="Proteomes" id="UP001607221"/>
    </source>
</evidence>
<evidence type="ECO:0000313" key="2">
    <source>
        <dbReference type="EMBL" id="MFH0274994.1"/>
    </source>
</evidence>
<keyword evidence="1" id="KW-1133">Transmembrane helix</keyword>
<dbReference type="RefSeq" id="WP_394633280.1">
    <property type="nucleotide sequence ID" value="NZ_JBIHSE010000005.1"/>
</dbReference>
<gene>
    <name evidence="2" type="ORF">ACGRHZ_27370</name>
</gene>
<proteinExistence type="predicted"/>
<keyword evidence="3" id="KW-1185">Reference proteome</keyword>
<keyword evidence="1" id="KW-0472">Membrane</keyword>
<evidence type="ECO:0008006" key="4">
    <source>
        <dbReference type="Google" id="ProtNLM"/>
    </source>
</evidence>
<name>A0ABW7JFR4_9VIBR</name>
<feature type="transmembrane region" description="Helical" evidence="1">
    <location>
        <begin position="65"/>
        <end position="85"/>
    </location>
</feature>
<dbReference type="Proteomes" id="UP001607221">
    <property type="component" value="Unassembled WGS sequence"/>
</dbReference>
<evidence type="ECO:0000256" key="1">
    <source>
        <dbReference type="SAM" id="Phobius"/>
    </source>
</evidence>
<feature type="transmembrane region" description="Helical" evidence="1">
    <location>
        <begin position="9"/>
        <end position="28"/>
    </location>
</feature>